<name>A0ABX8D600_9CELL</name>
<evidence type="ECO:0000313" key="1">
    <source>
        <dbReference type="EMBL" id="QVI62879.1"/>
    </source>
</evidence>
<accession>A0ABX8D600</accession>
<dbReference type="Proteomes" id="UP000677804">
    <property type="component" value="Chromosome"/>
</dbReference>
<proteinExistence type="predicted"/>
<gene>
    <name evidence="1" type="ORF">KG103_02775</name>
</gene>
<protein>
    <submittedName>
        <fullName evidence="1">Uncharacterized protein</fullName>
    </submittedName>
</protein>
<reference evidence="1 2" key="1">
    <citation type="submission" date="2021-05" db="EMBL/GenBank/DDBJ databases">
        <title>Novel species in genus Cellulomonas.</title>
        <authorList>
            <person name="Zhang G."/>
        </authorList>
    </citation>
    <scope>NUCLEOTIDE SEQUENCE [LARGE SCALE GENOMIC DNA]</scope>
    <source>
        <strain evidence="2">zg-ZUI222</strain>
    </source>
</reference>
<dbReference type="RefSeq" id="WP_207340360.1">
    <property type="nucleotide sequence ID" value="NZ_CP074405.1"/>
</dbReference>
<sequence>MPSYRVTASVGLLRPGTSAPDVLPEAVAAARALATVEAFDVGVVRGAARVTVRFEADHDTAARRVGRAVLERLDDLAEVSDGQLMRRYGNRWYPPRKPGHRD</sequence>
<dbReference type="EMBL" id="CP074405">
    <property type="protein sequence ID" value="QVI62879.1"/>
    <property type="molecule type" value="Genomic_DNA"/>
</dbReference>
<keyword evidence="2" id="KW-1185">Reference proteome</keyword>
<evidence type="ECO:0000313" key="2">
    <source>
        <dbReference type="Proteomes" id="UP000677804"/>
    </source>
</evidence>
<organism evidence="1 2">
    <name type="scientific">Cellulomonas wangleii</name>
    <dbReference type="NCBI Taxonomy" id="2816956"/>
    <lineage>
        <taxon>Bacteria</taxon>
        <taxon>Bacillati</taxon>
        <taxon>Actinomycetota</taxon>
        <taxon>Actinomycetes</taxon>
        <taxon>Micrococcales</taxon>
        <taxon>Cellulomonadaceae</taxon>
        <taxon>Cellulomonas</taxon>
    </lineage>
</organism>